<keyword evidence="7 8" id="KW-0030">Aminoacyl-tRNA synthetase</keyword>
<dbReference type="InterPro" id="IPR009080">
    <property type="entry name" value="tRNAsynth_Ia_anticodon-bd"/>
</dbReference>
<evidence type="ECO:0000256" key="4">
    <source>
        <dbReference type="ARBA" id="ARBA00022741"/>
    </source>
</evidence>
<dbReference type="SUPFAM" id="SSF47323">
    <property type="entry name" value="Anticodon-binding domain of a subclass of class I aminoacyl-tRNA synthetases"/>
    <property type="match status" value="1"/>
</dbReference>
<feature type="non-terminal residue" evidence="10">
    <location>
        <position position="1"/>
    </location>
</feature>
<dbReference type="EC" id="6.1.1.10" evidence="2"/>
<evidence type="ECO:0000256" key="5">
    <source>
        <dbReference type="ARBA" id="ARBA00022840"/>
    </source>
</evidence>
<keyword evidence="4 8" id="KW-0547">Nucleotide-binding</keyword>
<comment type="similarity">
    <text evidence="1 8">Belongs to the class-I aminoacyl-tRNA synthetase family.</text>
</comment>
<dbReference type="PANTHER" id="PTHR43326">
    <property type="entry name" value="METHIONYL-TRNA SYNTHETASE"/>
    <property type="match status" value="1"/>
</dbReference>
<dbReference type="OrthoDB" id="24670at2759"/>
<dbReference type="AlphaFoldDB" id="A0A9N9I1F2"/>
<organism evidence="10 11">
    <name type="scientific">Acaulospora morrowiae</name>
    <dbReference type="NCBI Taxonomy" id="94023"/>
    <lineage>
        <taxon>Eukaryota</taxon>
        <taxon>Fungi</taxon>
        <taxon>Fungi incertae sedis</taxon>
        <taxon>Mucoromycota</taxon>
        <taxon>Glomeromycotina</taxon>
        <taxon>Glomeromycetes</taxon>
        <taxon>Diversisporales</taxon>
        <taxon>Acaulosporaceae</taxon>
        <taxon>Acaulospora</taxon>
    </lineage>
</organism>
<evidence type="ECO:0000256" key="7">
    <source>
        <dbReference type="ARBA" id="ARBA00023146"/>
    </source>
</evidence>
<dbReference type="InterPro" id="IPR015413">
    <property type="entry name" value="Methionyl/Leucyl_tRNA_Synth"/>
</dbReference>
<evidence type="ECO:0000259" key="9">
    <source>
        <dbReference type="Pfam" id="PF09334"/>
    </source>
</evidence>
<keyword evidence="5 8" id="KW-0067">ATP-binding</keyword>
<evidence type="ECO:0000256" key="3">
    <source>
        <dbReference type="ARBA" id="ARBA00022598"/>
    </source>
</evidence>
<dbReference type="InterPro" id="IPR023457">
    <property type="entry name" value="Met-tRNA_synth_2"/>
</dbReference>
<dbReference type="InterPro" id="IPR033911">
    <property type="entry name" value="MetRS_core"/>
</dbReference>
<evidence type="ECO:0000313" key="11">
    <source>
        <dbReference type="Proteomes" id="UP000789342"/>
    </source>
</evidence>
<evidence type="ECO:0000256" key="1">
    <source>
        <dbReference type="ARBA" id="ARBA00005594"/>
    </source>
</evidence>
<dbReference type="SUPFAM" id="SSF52374">
    <property type="entry name" value="Nucleotidylyl transferase"/>
    <property type="match status" value="1"/>
</dbReference>
<feature type="domain" description="Methionyl/Leucyl tRNA synthetase" evidence="9">
    <location>
        <begin position="47"/>
        <end position="235"/>
    </location>
</feature>
<evidence type="ECO:0000256" key="8">
    <source>
        <dbReference type="RuleBase" id="RU363039"/>
    </source>
</evidence>
<dbReference type="PANTHER" id="PTHR43326:SF1">
    <property type="entry name" value="METHIONINE--TRNA LIGASE, MITOCHONDRIAL"/>
    <property type="match status" value="1"/>
</dbReference>
<gene>
    <name evidence="10" type="ORF">AMORRO_LOCUS12996</name>
</gene>
<dbReference type="GO" id="GO:0004825">
    <property type="term" value="F:methionine-tRNA ligase activity"/>
    <property type="evidence" value="ECO:0007669"/>
    <property type="project" value="UniProtKB-EC"/>
</dbReference>
<keyword evidence="11" id="KW-1185">Reference proteome</keyword>
<dbReference type="EMBL" id="CAJVPV010020789">
    <property type="protein sequence ID" value="CAG8715821.1"/>
    <property type="molecule type" value="Genomic_DNA"/>
</dbReference>
<dbReference type="Gene3D" id="1.10.730.10">
    <property type="entry name" value="Isoleucyl-tRNA Synthetase, Domain 1"/>
    <property type="match status" value="1"/>
</dbReference>
<reference evidence="10" key="1">
    <citation type="submission" date="2021-06" db="EMBL/GenBank/DDBJ databases">
        <authorList>
            <person name="Kallberg Y."/>
            <person name="Tangrot J."/>
            <person name="Rosling A."/>
        </authorList>
    </citation>
    <scope>NUCLEOTIDE SEQUENCE</scope>
    <source>
        <strain evidence="10">CL551</strain>
    </source>
</reference>
<evidence type="ECO:0000313" key="10">
    <source>
        <dbReference type="EMBL" id="CAG8715821.1"/>
    </source>
</evidence>
<dbReference type="PRINTS" id="PR01041">
    <property type="entry name" value="TRNASYNTHMET"/>
</dbReference>
<protein>
    <recommendedName>
        <fullName evidence="2">methionine--tRNA ligase</fullName>
        <ecNumber evidence="2">6.1.1.10</ecNumber>
    </recommendedName>
</protein>
<dbReference type="GO" id="GO:0006431">
    <property type="term" value="P:methionyl-tRNA aminoacylation"/>
    <property type="evidence" value="ECO:0007669"/>
    <property type="project" value="InterPro"/>
</dbReference>
<keyword evidence="3 8" id="KW-0436">Ligase</keyword>
<evidence type="ECO:0000256" key="2">
    <source>
        <dbReference type="ARBA" id="ARBA00012838"/>
    </source>
</evidence>
<accession>A0A9N9I1F2</accession>
<proteinExistence type="inferred from homology"/>
<dbReference type="InterPro" id="IPR014729">
    <property type="entry name" value="Rossmann-like_a/b/a_fold"/>
</dbReference>
<dbReference type="Pfam" id="PF09334">
    <property type="entry name" value="tRNA-synt_1g"/>
    <property type="match status" value="1"/>
</dbReference>
<dbReference type="GO" id="GO:0005524">
    <property type="term" value="F:ATP binding"/>
    <property type="evidence" value="ECO:0007669"/>
    <property type="project" value="UniProtKB-KW"/>
</dbReference>
<dbReference type="Gene3D" id="3.40.50.620">
    <property type="entry name" value="HUPs"/>
    <property type="match status" value="1"/>
</dbReference>
<comment type="caution">
    <text evidence="10">The sequence shown here is derived from an EMBL/GenBank/DDBJ whole genome shotgun (WGS) entry which is preliminary data.</text>
</comment>
<keyword evidence="6 8" id="KW-0648">Protein biosynthesis</keyword>
<dbReference type="Proteomes" id="UP000789342">
    <property type="component" value="Unassembled WGS sequence"/>
</dbReference>
<name>A0A9N9I1F2_9GLOM</name>
<evidence type="ECO:0000256" key="6">
    <source>
        <dbReference type="ARBA" id="ARBA00022917"/>
    </source>
</evidence>
<sequence>FYNASQVHETVTSDGNKVRVAIDSGQPVEWTTEDNYKFTLSKFQIIVPSNRYNEVRSLIKTDLSDLSISRPRSRLSWGVGVPGDDEQIIYVWLDALISYLTVGGYPWDTKGEHGKESFTGRKHNSWPADIHIVGKDIIKFHTILWISFLMAAKLPLPKKILAHSHWTLEKHKMSKSRGNVICPFKLMNHYGVDAVRYYLLRDGGIADDGAYSEHIISGRYRKDLAGQIGNLMSRSTSHSLNPSSIVPKSPLLDGNLKENEVALMNILTKLPNLVDMHFERFEFSKGLGLIFDAIAEVNKYFTDCEPWKLVSSPHARTPENEELLNRTLFFSAETLRIAGILLQSVMPTKMSELLDDLSVGKDERKWSDATLGNGWPTMKGGKIMKFNVKGQLFPKLKD</sequence>
<dbReference type="Gene3D" id="2.170.220.10">
    <property type="match status" value="1"/>
</dbReference>